<evidence type="ECO:0000259" key="7">
    <source>
        <dbReference type="Pfam" id="PF06886"/>
    </source>
</evidence>
<evidence type="ECO:0000256" key="4">
    <source>
        <dbReference type="ARBA" id="ARBA00022701"/>
    </source>
</evidence>
<dbReference type="EMBL" id="KK784877">
    <property type="protein sequence ID" value="KDO80220.1"/>
    <property type="molecule type" value="Genomic_DNA"/>
</dbReference>
<keyword evidence="5" id="KW-0206">Cytoskeleton</keyword>
<comment type="similarity">
    <text evidence="2">Belongs to the TPX2 family.</text>
</comment>
<evidence type="ECO:0000256" key="1">
    <source>
        <dbReference type="ARBA" id="ARBA00004245"/>
    </source>
</evidence>
<dbReference type="GO" id="GO:0005874">
    <property type="term" value="C:microtubule"/>
    <property type="evidence" value="ECO:0007669"/>
    <property type="project" value="UniProtKB-KW"/>
</dbReference>
<evidence type="ECO:0000256" key="2">
    <source>
        <dbReference type="ARBA" id="ARBA00005885"/>
    </source>
</evidence>
<organism evidence="8 9">
    <name type="scientific">Citrus sinensis</name>
    <name type="common">Sweet orange</name>
    <name type="synonym">Citrus aurantium var. sinensis</name>
    <dbReference type="NCBI Taxonomy" id="2711"/>
    <lineage>
        <taxon>Eukaryota</taxon>
        <taxon>Viridiplantae</taxon>
        <taxon>Streptophyta</taxon>
        <taxon>Embryophyta</taxon>
        <taxon>Tracheophyta</taxon>
        <taxon>Spermatophyta</taxon>
        <taxon>Magnoliopsida</taxon>
        <taxon>eudicotyledons</taxon>
        <taxon>Gunneridae</taxon>
        <taxon>Pentapetalae</taxon>
        <taxon>rosids</taxon>
        <taxon>malvids</taxon>
        <taxon>Sapindales</taxon>
        <taxon>Rutaceae</taxon>
        <taxon>Aurantioideae</taxon>
        <taxon>Citrus</taxon>
    </lineage>
</organism>
<dbReference type="GO" id="GO:0008017">
    <property type="term" value="F:microtubule binding"/>
    <property type="evidence" value="ECO:0000318"/>
    <property type="project" value="GO_Central"/>
</dbReference>
<dbReference type="eggNOG" id="ENOG502REWY">
    <property type="taxonomic scope" value="Eukaryota"/>
</dbReference>
<sequence>MMDFNCYSAMEATNLIIGDEIDPQNEAYNSGQDELMMEKLNKAYNIVTQNEGPNDSTKTVELATESTIADSSSDKDGEVSTLQEEFIGLTLHKESGVEKRKNADNSKKGPVREVNERGSRPKSVAALAKKNKDGKIGSVTSKQPLAIATNRRLSNDTLISGSTTGLDSGRPARIVSAPRPAHLSQVQTRMSLTSSPATDTKDSIGLRQGCYASRSLEKARHQKHLKQGPPEVKEGTHSSSSPEGDTKPQRTGVLPAYGFSFKCDERAQKRKEFYAKLEEKIHAREVEKTTIQAKTQENQEAEIKMFRKSLMFKATPMPSFYHEPAPPKVELKKTPPTRAKSPKLSRSRSSRIKDSDGNSSHSSQSGRFSLDVKLTQNRVAKGSSPQDYKKPLRKSLPKLPSEKTTLANTTVDSASISQLSEQPDLEPEAECISEPSGSQGGINSEPVAEELEQATLEEPETEATASKVST</sequence>
<feature type="region of interest" description="Disordered" evidence="6">
    <location>
        <begin position="317"/>
        <end position="470"/>
    </location>
</feature>
<accession>A0A067GNI4</accession>
<feature type="compositionally biased region" description="Polar residues" evidence="6">
    <location>
        <begin position="374"/>
        <end position="386"/>
    </location>
</feature>
<dbReference type="STRING" id="2711.A0A067GNI4"/>
<dbReference type="InterPro" id="IPR027329">
    <property type="entry name" value="TPX2_C"/>
</dbReference>
<name>A0A067GNI4_CITSI</name>
<dbReference type="Proteomes" id="UP000027120">
    <property type="component" value="Unassembled WGS sequence"/>
</dbReference>
<dbReference type="AlphaFoldDB" id="A0A067GNI4"/>
<keyword evidence="4" id="KW-0493">Microtubule</keyword>
<gene>
    <name evidence="8" type="ORF">CISIN_1g012146mg</name>
</gene>
<dbReference type="GO" id="GO:0001578">
    <property type="term" value="P:microtubule bundle formation"/>
    <property type="evidence" value="ECO:0000318"/>
    <property type="project" value="GO_Central"/>
</dbReference>
<dbReference type="Pfam" id="PF06886">
    <property type="entry name" value="TPX2"/>
    <property type="match status" value="1"/>
</dbReference>
<feature type="region of interest" description="Disordered" evidence="6">
    <location>
        <begin position="96"/>
        <end position="139"/>
    </location>
</feature>
<feature type="compositionally biased region" description="Acidic residues" evidence="6">
    <location>
        <begin position="447"/>
        <end position="461"/>
    </location>
</feature>
<dbReference type="SMR" id="A0A067GNI4"/>
<evidence type="ECO:0000313" key="9">
    <source>
        <dbReference type="Proteomes" id="UP000027120"/>
    </source>
</evidence>
<dbReference type="PANTHER" id="PTHR31358:SF29">
    <property type="entry name" value="PROTEIN WVD2-LIKE 5-RELATED"/>
    <property type="match status" value="1"/>
</dbReference>
<comment type="subcellular location">
    <subcellularLocation>
        <location evidence="1">Cytoplasm</location>
        <location evidence="1">Cytoskeleton</location>
    </subcellularLocation>
</comment>
<feature type="compositionally biased region" description="Low complexity" evidence="6">
    <location>
        <begin position="357"/>
        <end position="369"/>
    </location>
</feature>
<keyword evidence="9" id="KW-1185">Reference proteome</keyword>
<reference evidence="8 9" key="1">
    <citation type="submission" date="2014-04" db="EMBL/GenBank/DDBJ databases">
        <authorList>
            <consortium name="International Citrus Genome Consortium"/>
            <person name="Gmitter F."/>
            <person name="Chen C."/>
            <person name="Farmerie W."/>
            <person name="Harkins T."/>
            <person name="Desany B."/>
            <person name="Mohiuddin M."/>
            <person name="Kodira C."/>
            <person name="Borodovsky M."/>
            <person name="Lomsadze A."/>
            <person name="Burns P."/>
            <person name="Jenkins J."/>
            <person name="Prochnik S."/>
            <person name="Shu S."/>
            <person name="Chapman J."/>
            <person name="Pitluck S."/>
            <person name="Schmutz J."/>
            <person name="Rokhsar D."/>
        </authorList>
    </citation>
    <scope>NUCLEOTIDE SEQUENCE</scope>
</reference>
<feature type="domain" description="TPX2 C-terminal" evidence="7">
    <location>
        <begin position="259"/>
        <end position="334"/>
    </location>
</feature>
<keyword evidence="3" id="KW-0963">Cytoplasm</keyword>
<evidence type="ECO:0000256" key="5">
    <source>
        <dbReference type="ARBA" id="ARBA00023212"/>
    </source>
</evidence>
<dbReference type="PaxDb" id="2711-XP_006475864.1"/>
<dbReference type="InterPro" id="IPR044833">
    <property type="entry name" value="WDL5/6"/>
</dbReference>
<proteinExistence type="inferred from homology"/>
<feature type="compositionally biased region" description="Polar residues" evidence="6">
    <location>
        <begin position="184"/>
        <end position="198"/>
    </location>
</feature>
<feature type="compositionally biased region" description="Polar residues" evidence="6">
    <location>
        <begin position="404"/>
        <end position="421"/>
    </location>
</feature>
<dbReference type="PANTHER" id="PTHR31358">
    <property type="entry name" value="PROTEIN WVD2-LIKE 4"/>
    <property type="match status" value="1"/>
</dbReference>
<evidence type="ECO:0000256" key="6">
    <source>
        <dbReference type="SAM" id="MobiDB-lite"/>
    </source>
</evidence>
<feature type="compositionally biased region" description="Basic and acidic residues" evidence="6">
    <location>
        <begin position="96"/>
        <end position="119"/>
    </location>
</feature>
<feature type="compositionally biased region" description="Polar residues" evidence="6">
    <location>
        <begin position="157"/>
        <end position="166"/>
    </location>
</feature>
<feature type="region of interest" description="Disordered" evidence="6">
    <location>
        <begin position="157"/>
        <end position="253"/>
    </location>
</feature>
<protein>
    <recommendedName>
        <fullName evidence="7">TPX2 C-terminal domain-containing protein</fullName>
    </recommendedName>
</protein>
<evidence type="ECO:0000313" key="8">
    <source>
        <dbReference type="EMBL" id="KDO80220.1"/>
    </source>
</evidence>
<evidence type="ECO:0000256" key="3">
    <source>
        <dbReference type="ARBA" id="ARBA00022490"/>
    </source>
</evidence>
<feature type="compositionally biased region" description="Basic residues" evidence="6">
    <location>
        <begin position="340"/>
        <end position="350"/>
    </location>
</feature>